<protein>
    <submittedName>
        <fullName evidence="2">DUF2849 domain-containing protein</fullName>
    </submittedName>
</protein>
<dbReference type="RefSeq" id="WP_257768813.1">
    <property type="nucleotide sequence ID" value="NZ_CP102480.1"/>
</dbReference>
<sequence>MKEKNQVMTANRLGDGAVVYLAEDDDWVLSLDAAEIAESEEEAIRLEERAGLAMKQQKVVGPYLFAVSVTGEYVAPISQREIIRAAGPTVGTDLPETTPLR</sequence>
<evidence type="ECO:0000313" key="2">
    <source>
        <dbReference type="EMBL" id="UUX49907.1"/>
    </source>
</evidence>
<organism evidence="2 3">
    <name type="scientific">Nisaea acidiphila</name>
    <dbReference type="NCBI Taxonomy" id="1862145"/>
    <lineage>
        <taxon>Bacteria</taxon>
        <taxon>Pseudomonadati</taxon>
        <taxon>Pseudomonadota</taxon>
        <taxon>Alphaproteobacteria</taxon>
        <taxon>Rhodospirillales</taxon>
        <taxon>Thalassobaculaceae</taxon>
        <taxon>Nisaea</taxon>
    </lineage>
</organism>
<feature type="coiled-coil region" evidence="1">
    <location>
        <begin position="29"/>
        <end position="56"/>
    </location>
</feature>
<dbReference type="Pfam" id="PF11011">
    <property type="entry name" value="DUF2849"/>
    <property type="match status" value="1"/>
</dbReference>
<gene>
    <name evidence="2" type="ORF">NUH88_21275</name>
</gene>
<keyword evidence="3" id="KW-1185">Reference proteome</keyword>
<dbReference type="KEGG" id="naci:NUH88_21275"/>
<evidence type="ECO:0000256" key="1">
    <source>
        <dbReference type="SAM" id="Coils"/>
    </source>
</evidence>
<dbReference type="InterPro" id="IPR021270">
    <property type="entry name" value="DUF2849"/>
</dbReference>
<reference evidence="2" key="1">
    <citation type="submission" date="2022-08" db="EMBL/GenBank/DDBJ databases">
        <title>Nisaea acidiphila sp. nov., isolated from a marine algal debris and emended description of the genus Nisaea Urios et al. 2008.</title>
        <authorList>
            <person name="Kwon K."/>
        </authorList>
    </citation>
    <scope>NUCLEOTIDE SEQUENCE</scope>
    <source>
        <strain evidence="2">MEBiC11861</strain>
    </source>
</reference>
<dbReference type="Proteomes" id="UP001060336">
    <property type="component" value="Chromosome"/>
</dbReference>
<keyword evidence="1" id="KW-0175">Coiled coil</keyword>
<proteinExistence type="predicted"/>
<dbReference type="EMBL" id="CP102480">
    <property type="protein sequence ID" value="UUX49907.1"/>
    <property type="molecule type" value="Genomic_DNA"/>
</dbReference>
<name>A0A9J7AQM8_9PROT</name>
<accession>A0A9J7AQM8</accession>
<evidence type="ECO:0000313" key="3">
    <source>
        <dbReference type="Proteomes" id="UP001060336"/>
    </source>
</evidence>
<dbReference type="AlphaFoldDB" id="A0A9J7AQM8"/>